<keyword evidence="5 6" id="KW-0472">Membrane</keyword>
<dbReference type="Gene3D" id="1.20.1530.10">
    <property type="entry name" value="Na+/H+ antiporter like domain"/>
    <property type="match status" value="1"/>
</dbReference>
<dbReference type="EMBL" id="PELM01000013">
    <property type="protein sequence ID" value="RTH05261.1"/>
    <property type="molecule type" value="Genomic_DNA"/>
</dbReference>
<proteinExistence type="predicted"/>
<dbReference type="PANTHER" id="PTHR30341:SF0">
    <property type="entry name" value="NA(+)_H(+) ANTIPORTER NHAA"/>
    <property type="match status" value="1"/>
</dbReference>
<dbReference type="GO" id="GO:0005886">
    <property type="term" value="C:plasma membrane"/>
    <property type="evidence" value="ECO:0007669"/>
    <property type="project" value="UniProtKB-SubCell"/>
</dbReference>
<organism evidence="7 8">
    <name type="scientific">Thermus scotoductus</name>
    <dbReference type="NCBI Taxonomy" id="37636"/>
    <lineage>
        <taxon>Bacteria</taxon>
        <taxon>Thermotogati</taxon>
        <taxon>Deinococcota</taxon>
        <taxon>Deinococci</taxon>
        <taxon>Thermales</taxon>
        <taxon>Thermaceae</taxon>
        <taxon>Thermus</taxon>
    </lineage>
</organism>
<keyword evidence="3 6" id="KW-0812">Transmembrane</keyword>
<dbReference type="PANTHER" id="PTHR30341">
    <property type="entry name" value="SODIUM ION/PROTON ANTIPORTER NHAA-RELATED"/>
    <property type="match status" value="1"/>
</dbReference>
<evidence type="ECO:0000256" key="1">
    <source>
        <dbReference type="ARBA" id="ARBA00004429"/>
    </source>
</evidence>
<feature type="transmembrane region" description="Helical" evidence="6">
    <location>
        <begin position="12"/>
        <end position="37"/>
    </location>
</feature>
<evidence type="ECO:0000256" key="4">
    <source>
        <dbReference type="ARBA" id="ARBA00022989"/>
    </source>
</evidence>
<name>A0A430RCX1_THESC</name>
<dbReference type="InterPro" id="IPR004670">
    <property type="entry name" value="NhaA"/>
</dbReference>
<reference evidence="7 8" key="1">
    <citation type="journal article" date="2019" name="Extremophiles">
        <title>Biogeography of thermophiles and predominance of Thermus scotoductus in domestic water heaters.</title>
        <authorList>
            <person name="Wilpiszeski R.L."/>
            <person name="Zhang Z."/>
            <person name="House C.H."/>
        </authorList>
    </citation>
    <scope>NUCLEOTIDE SEQUENCE [LARGE SCALE GENOMIC DNA]</scope>
    <source>
        <strain evidence="7 8">38_S38</strain>
    </source>
</reference>
<dbReference type="Pfam" id="PF06965">
    <property type="entry name" value="Na_H_antiport_1"/>
    <property type="match status" value="1"/>
</dbReference>
<evidence type="ECO:0000256" key="6">
    <source>
        <dbReference type="SAM" id="Phobius"/>
    </source>
</evidence>
<accession>A0A430RCX1</accession>
<evidence type="ECO:0000256" key="3">
    <source>
        <dbReference type="ARBA" id="ARBA00022692"/>
    </source>
</evidence>
<comment type="caution">
    <text evidence="7">The sequence shown here is derived from an EMBL/GenBank/DDBJ whole genome shotgun (WGS) entry which is preliminary data.</text>
</comment>
<comment type="subcellular location">
    <subcellularLocation>
        <location evidence="1">Cell inner membrane</location>
        <topology evidence="1">Multi-pass membrane protein</topology>
    </subcellularLocation>
</comment>
<feature type="transmembrane region" description="Helical" evidence="6">
    <location>
        <begin position="49"/>
        <end position="71"/>
    </location>
</feature>
<dbReference type="GO" id="GO:0006885">
    <property type="term" value="P:regulation of pH"/>
    <property type="evidence" value="ECO:0007669"/>
    <property type="project" value="InterPro"/>
</dbReference>
<evidence type="ECO:0000313" key="8">
    <source>
        <dbReference type="Proteomes" id="UP000288082"/>
    </source>
</evidence>
<evidence type="ECO:0000256" key="2">
    <source>
        <dbReference type="ARBA" id="ARBA00022475"/>
    </source>
</evidence>
<gene>
    <name evidence="7" type="ORF">CSW50_00685</name>
</gene>
<protein>
    <recommendedName>
        <fullName evidence="9">Na+/H+ antiporter NhaA</fullName>
    </recommendedName>
</protein>
<dbReference type="GO" id="GO:0015385">
    <property type="term" value="F:sodium:proton antiporter activity"/>
    <property type="evidence" value="ECO:0007669"/>
    <property type="project" value="TreeGrafter"/>
</dbReference>
<evidence type="ECO:0000313" key="7">
    <source>
        <dbReference type="EMBL" id="RTH05261.1"/>
    </source>
</evidence>
<sequence length="107" mass="10831">MQGLGFGSVAWGISLGLLLGKPLGIFFASWLALRLGLGALPEGVNLKSIVGVGFLAGIGFTMALFIAGLAFEGEMLDQAKVGVLSASLVAGLVGVLLVRASLDRSEA</sequence>
<evidence type="ECO:0000256" key="5">
    <source>
        <dbReference type="ARBA" id="ARBA00023136"/>
    </source>
</evidence>
<dbReference type="AlphaFoldDB" id="A0A430RCX1"/>
<dbReference type="Proteomes" id="UP000288082">
    <property type="component" value="Unassembled WGS sequence"/>
</dbReference>
<evidence type="ECO:0008006" key="9">
    <source>
        <dbReference type="Google" id="ProtNLM"/>
    </source>
</evidence>
<dbReference type="InterPro" id="IPR023171">
    <property type="entry name" value="Na/H_antiporter_dom_sf"/>
</dbReference>
<keyword evidence="2" id="KW-1003">Cell membrane</keyword>
<feature type="transmembrane region" description="Helical" evidence="6">
    <location>
        <begin position="83"/>
        <end position="102"/>
    </location>
</feature>
<keyword evidence="4 6" id="KW-1133">Transmembrane helix</keyword>